<evidence type="ECO:0000256" key="1">
    <source>
        <dbReference type="ARBA" id="ARBA00004370"/>
    </source>
</evidence>
<evidence type="ECO:0000256" key="3">
    <source>
        <dbReference type="ARBA" id="ARBA00022516"/>
    </source>
</evidence>
<comment type="subcellular location">
    <subcellularLocation>
        <location evidence="11">Cell membrane</location>
        <topology evidence="11">Multi-pass membrane protein</topology>
    </subcellularLocation>
    <subcellularLocation>
        <location evidence="1">Membrane</location>
    </subcellularLocation>
</comment>
<comment type="caution">
    <text evidence="11">Lacks conserved residue(s) required for the propagation of feature annotation.</text>
</comment>
<feature type="transmembrane region" description="Helical" evidence="11">
    <location>
        <begin position="55"/>
        <end position="77"/>
    </location>
</feature>
<reference evidence="13 14" key="1">
    <citation type="submission" date="2020-07" db="EMBL/GenBank/DDBJ databases">
        <title>Thermogemmata thermophila gen. nov., sp. nov., a novel moderate thermophilic planctomycete from a Kamchatka hot spring.</title>
        <authorList>
            <person name="Elcheninov A.G."/>
            <person name="Podosokorskaya O.A."/>
            <person name="Kovaleva O.L."/>
            <person name="Novikov A."/>
            <person name="Bonch-Osmolovskaya E.A."/>
            <person name="Toshchakov S.V."/>
            <person name="Kublanov I.V."/>
        </authorList>
    </citation>
    <scope>NUCLEOTIDE SEQUENCE [LARGE SCALE GENOMIC DNA]</scope>
    <source>
        <strain evidence="13 14">2918</strain>
    </source>
</reference>
<feature type="transmembrane region" description="Helical" evidence="11">
    <location>
        <begin position="220"/>
        <end position="244"/>
    </location>
</feature>
<comment type="caution">
    <text evidence="13">The sequence shown here is derived from an EMBL/GenBank/DDBJ whole genome shotgun (WGS) entry which is preliminary data.</text>
</comment>
<comment type="pathway">
    <text evidence="11">Lipid metabolism; phospholipid metabolism.</text>
</comment>
<evidence type="ECO:0000256" key="10">
    <source>
        <dbReference type="ARBA" id="ARBA00023264"/>
    </source>
</evidence>
<evidence type="ECO:0000313" key="14">
    <source>
        <dbReference type="Proteomes" id="UP000542342"/>
    </source>
</evidence>
<organism evidence="13 14">
    <name type="scientific">Thermogemmata fonticola</name>
    <dbReference type="NCBI Taxonomy" id="2755323"/>
    <lineage>
        <taxon>Bacteria</taxon>
        <taxon>Pseudomonadati</taxon>
        <taxon>Planctomycetota</taxon>
        <taxon>Planctomycetia</taxon>
        <taxon>Gemmatales</taxon>
        <taxon>Gemmataceae</taxon>
        <taxon>Thermogemmata</taxon>
    </lineage>
</organism>
<dbReference type="SMART" id="SM01207">
    <property type="entry name" value="G3P_acyltransf"/>
    <property type="match status" value="1"/>
</dbReference>
<evidence type="ECO:0000259" key="12">
    <source>
        <dbReference type="Pfam" id="PF13664"/>
    </source>
</evidence>
<feature type="transmembrane region" description="Helical" evidence="11">
    <location>
        <begin position="297"/>
        <end position="318"/>
    </location>
</feature>
<evidence type="ECO:0000256" key="8">
    <source>
        <dbReference type="ARBA" id="ARBA00023136"/>
    </source>
</evidence>
<feature type="transmembrane region" description="Helical" evidence="11">
    <location>
        <begin position="120"/>
        <end position="144"/>
    </location>
</feature>
<dbReference type="NCBIfam" id="TIGR00023">
    <property type="entry name" value="glycerol-3-phosphate 1-O-acyltransferase PlsY"/>
    <property type="match status" value="1"/>
</dbReference>
<feature type="transmembrane region" description="Helical" evidence="11">
    <location>
        <begin position="377"/>
        <end position="397"/>
    </location>
</feature>
<dbReference type="InterPro" id="IPR025423">
    <property type="entry name" value="TMEM205-like"/>
</dbReference>
<comment type="catalytic activity">
    <reaction evidence="11">
        <text>an acyl phosphate + sn-glycerol 3-phosphate = a 1-acyl-sn-glycero-3-phosphate + phosphate</text>
        <dbReference type="Rhea" id="RHEA:34075"/>
        <dbReference type="ChEBI" id="CHEBI:43474"/>
        <dbReference type="ChEBI" id="CHEBI:57597"/>
        <dbReference type="ChEBI" id="CHEBI:57970"/>
        <dbReference type="ChEBI" id="CHEBI:59918"/>
        <dbReference type="EC" id="2.3.1.275"/>
    </reaction>
</comment>
<sequence>MEIAGVIIGLLLGSYLLGALPFGYWVGRWRGVNLFTVGSGNIGATNAGRVLGWPYGLLVFVLDCAKGAIPPLVVVSLYQAGLNQAVEPLMASLLQVGAAASAFLGHLYPVYLNFRGGKGIATGAGTVLVLAPLAAAGALCVWGMTVLVSRYVSVASLLAAVTLLTIHLSLAPEPWSSSQWPLNLYLLFGVILVFVKHRKNLLRLWQGQENRLGDWPMRHVLLRVFHLVAVGMWFGGAFFFNFLAAPAIFRSFEEVVRSAPSDRTAYMPLVPPEAPEEQKKALASALAGSAVGPIFPLYFALQMGCAALALLTALSWWNGGGIHRWRVIVIGIAAAGVLIGWPLSEYVSELRLARFSDDPLTAQAAQSAFGVWHGYSLFLSLITTVLAGVCLILAAWLPYETSKSKFDVFDSMKNQ</sequence>
<dbReference type="GO" id="GO:0005886">
    <property type="term" value="C:plasma membrane"/>
    <property type="evidence" value="ECO:0007669"/>
    <property type="project" value="UniProtKB-SubCell"/>
</dbReference>
<keyword evidence="8 11" id="KW-0472">Membrane</keyword>
<dbReference type="GO" id="GO:0043772">
    <property type="term" value="F:acyl-phosphate glycerol-3-phosphate acyltransferase activity"/>
    <property type="evidence" value="ECO:0007669"/>
    <property type="project" value="UniProtKB-UniRule"/>
</dbReference>
<protein>
    <recommendedName>
        <fullName evidence="11">Glycerol-3-phosphate acyltransferase</fullName>
    </recommendedName>
    <alternativeName>
        <fullName evidence="11">Acyl-PO4 G3P acyltransferase</fullName>
    </alternativeName>
    <alternativeName>
        <fullName evidence="11">Acyl-phosphate--glycerol-3-phosphate acyltransferase</fullName>
    </alternativeName>
    <alternativeName>
        <fullName evidence="11">G3P acyltransferase</fullName>
        <shortName evidence="11">GPAT</shortName>
        <ecNumber evidence="11">2.3.1.275</ecNumber>
    </alternativeName>
    <alternativeName>
        <fullName evidence="11">Lysophosphatidic acid synthase</fullName>
        <shortName evidence="11">LPA synthase</shortName>
    </alternativeName>
</protein>
<name>A0A7V8VC09_9BACT</name>
<evidence type="ECO:0000256" key="5">
    <source>
        <dbReference type="ARBA" id="ARBA00022692"/>
    </source>
</evidence>
<comment type="subunit">
    <text evidence="11">Probably interacts with PlsX.</text>
</comment>
<dbReference type="PANTHER" id="PTHR30309:SF0">
    <property type="entry name" value="GLYCEROL-3-PHOSPHATE ACYLTRANSFERASE-RELATED"/>
    <property type="match status" value="1"/>
</dbReference>
<evidence type="ECO:0000256" key="6">
    <source>
        <dbReference type="ARBA" id="ARBA00022989"/>
    </source>
</evidence>
<keyword evidence="7 11" id="KW-0443">Lipid metabolism</keyword>
<keyword evidence="4 11" id="KW-0808">Transferase</keyword>
<dbReference type="InterPro" id="IPR003811">
    <property type="entry name" value="G3P_acylTferase_PlsY"/>
</dbReference>
<evidence type="ECO:0000256" key="7">
    <source>
        <dbReference type="ARBA" id="ARBA00023098"/>
    </source>
</evidence>
<dbReference type="GO" id="GO:0008654">
    <property type="term" value="P:phospholipid biosynthetic process"/>
    <property type="evidence" value="ECO:0007669"/>
    <property type="project" value="UniProtKB-UniRule"/>
</dbReference>
<accession>A0A7V8VC09</accession>
<feature type="transmembrane region" description="Helical" evidence="11">
    <location>
        <begin position="151"/>
        <end position="170"/>
    </location>
</feature>
<proteinExistence type="inferred from homology"/>
<dbReference type="EMBL" id="JACEFB010000001">
    <property type="protein sequence ID" value="MBA2225070.1"/>
    <property type="molecule type" value="Genomic_DNA"/>
</dbReference>
<feature type="transmembrane region" description="Helical" evidence="11">
    <location>
        <begin position="7"/>
        <end position="26"/>
    </location>
</feature>
<dbReference type="EC" id="2.3.1.275" evidence="11"/>
<keyword evidence="14" id="KW-1185">Reference proteome</keyword>
<keyword evidence="2 11" id="KW-1003">Cell membrane</keyword>
<comment type="function">
    <text evidence="11">Catalyzes the transfer of an acyl group from acyl-phosphate (acyl-PO(4)) to glycerol-3-phosphate (G3P) to form lysophosphatidic acid (LPA). This enzyme utilizes acyl-phosphate as fatty acyl donor, but not acyl-CoA or acyl-ACP.</text>
</comment>
<keyword evidence="10 11" id="KW-1208">Phospholipid metabolism</keyword>
<keyword evidence="6 11" id="KW-1133">Transmembrane helix</keyword>
<evidence type="ECO:0000256" key="4">
    <source>
        <dbReference type="ARBA" id="ARBA00022679"/>
    </source>
</evidence>
<dbReference type="UniPathway" id="UPA00085"/>
<feature type="transmembrane region" description="Helical" evidence="11">
    <location>
        <begin position="325"/>
        <end position="343"/>
    </location>
</feature>
<evidence type="ECO:0000313" key="13">
    <source>
        <dbReference type="EMBL" id="MBA2225070.1"/>
    </source>
</evidence>
<feature type="transmembrane region" description="Helical" evidence="11">
    <location>
        <begin position="89"/>
        <end position="108"/>
    </location>
</feature>
<keyword evidence="5 11" id="KW-0812">Transmembrane</keyword>
<dbReference type="Pfam" id="PF02660">
    <property type="entry name" value="G3P_acyltransf"/>
    <property type="match status" value="1"/>
</dbReference>
<dbReference type="HAMAP" id="MF_01043">
    <property type="entry name" value="PlsY"/>
    <property type="match status" value="1"/>
</dbReference>
<keyword evidence="9 11" id="KW-0594">Phospholipid biosynthesis</keyword>
<dbReference type="Pfam" id="PF13664">
    <property type="entry name" value="DUF4149"/>
    <property type="match status" value="1"/>
</dbReference>
<dbReference type="Proteomes" id="UP000542342">
    <property type="component" value="Unassembled WGS sequence"/>
</dbReference>
<comment type="similarity">
    <text evidence="11">Belongs to the PlsY family.</text>
</comment>
<keyword evidence="3 11" id="KW-0444">Lipid biosynthesis</keyword>
<dbReference type="PANTHER" id="PTHR30309">
    <property type="entry name" value="INNER MEMBRANE PROTEIN YGIH"/>
    <property type="match status" value="1"/>
</dbReference>
<feature type="transmembrane region" description="Helical" evidence="11">
    <location>
        <begin position="182"/>
        <end position="199"/>
    </location>
</feature>
<feature type="domain" description="TMEM205-like" evidence="12">
    <location>
        <begin position="280"/>
        <end position="341"/>
    </location>
</feature>
<dbReference type="AlphaFoldDB" id="A0A7V8VC09"/>
<dbReference type="RefSeq" id="WP_194536467.1">
    <property type="nucleotide sequence ID" value="NZ_JACEFB010000001.1"/>
</dbReference>
<evidence type="ECO:0000256" key="2">
    <source>
        <dbReference type="ARBA" id="ARBA00022475"/>
    </source>
</evidence>
<evidence type="ECO:0000256" key="11">
    <source>
        <dbReference type="HAMAP-Rule" id="MF_01043"/>
    </source>
</evidence>
<keyword evidence="13" id="KW-0012">Acyltransferase</keyword>
<gene>
    <name evidence="11 13" type="primary">plsY</name>
    <name evidence="13" type="ORF">H0921_02725</name>
</gene>
<evidence type="ECO:0000256" key="9">
    <source>
        <dbReference type="ARBA" id="ARBA00023209"/>
    </source>
</evidence>